<dbReference type="SUPFAM" id="SSF55174">
    <property type="entry name" value="Alpha-L RNA-binding motif"/>
    <property type="match status" value="1"/>
</dbReference>
<dbReference type="NCBIfam" id="TIGR01017">
    <property type="entry name" value="rpsD_bact"/>
    <property type="match status" value="1"/>
</dbReference>
<dbReference type="InterPro" id="IPR022801">
    <property type="entry name" value="Ribosomal_uS4"/>
</dbReference>
<dbReference type="SMART" id="SM00363">
    <property type="entry name" value="S4"/>
    <property type="match status" value="1"/>
</dbReference>
<evidence type="ECO:0000256" key="8">
    <source>
        <dbReference type="RuleBase" id="RU003699"/>
    </source>
</evidence>
<organism evidence="11 12">
    <name type="scientific">Candidatus Falkowbacteria bacterium HGW-Falkowbacteria-1</name>
    <dbReference type="NCBI Taxonomy" id="2013768"/>
    <lineage>
        <taxon>Bacteria</taxon>
        <taxon>Candidatus Falkowiibacteriota</taxon>
    </lineage>
</organism>
<proteinExistence type="inferred from homology"/>
<dbReference type="PROSITE" id="PS50889">
    <property type="entry name" value="S4"/>
    <property type="match status" value="1"/>
</dbReference>
<protein>
    <recommendedName>
        <fullName evidence="6 7">Small ribosomal subunit protein uS4</fullName>
    </recommendedName>
</protein>
<dbReference type="GO" id="GO:0015935">
    <property type="term" value="C:small ribosomal subunit"/>
    <property type="evidence" value="ECO:0007669"/>
    <property type="project" value="InterPro"/>
</dbReference>
<evidence type="ECO:0000256" key="5">
    <source>
        <dbReference type="ARBA" id="ARBA00023274"/>
    </source>
</evidence>
<evidence type="ECO:0000259" key="9">
    <source>
        <dbReference type="SMART" id="SM00363"/>
    </source>
</evidence>
<keyword evidence="3 7" id="KW-0694">RNA-binding</keyword>
<dbReference type="Pfam" id="PF01479">
    <property type="entry name" value="S4"/>
    <property type="match status" value="1"/>
</dbReference>
<dbReference type="GO" id="GO:0019843">
    <property type="term" value="F:rRNA binding"/>
    <property type="evidence" value="ECO:0007669"/>
    <property type="project" value="UniProtKB-UniRule"/>
</dbReference>
<evidence type="ECO:0000256" key="1">
    <source>
        <dbReference type="ARBA" id="ARBA00007465"/>
    </source>
</evidence>
<dbReference type="FunFam" id="3.10.290.10:FF:000001">
    <property type="entry name" value="30S ribosomal protein S4"/>
    <property type="match status" value="1"/>
</dbReference>
<dbReference type="GO" id="GO:0003735">
    <property type="term" value="F:structural constituent of ribosome"/>
    <property type="evidence" value="ECO:0007669"/>
    <property type="project" value="InterPro"/>
</dbReference>
<comment type="subunit">
    <text evidence="7">Part of the 30S ribosomal subunit. Contacts protein S5. The interaction surface between S4 and S5 is involved in control of translational fidelity.</text>
</comment>
<evidence type="ECO:0000256" key="3">
    <source>
        <dbReference type="ARBA" id="ARBA00022884"/>
    </source>
</evidence>
<dbReference type="Gene3D" id="1.10.1050.10">
    <property type="entry name" value="Ribosomal Protein S4 Delta 41, Chain A, domain 1"/>
    <property type="match status" value="1"/>
</dbReference>
<dbReference type="InterPro" id="IPR018079">
    <property type="entry name" value="Ribosomal_uS4_CS"/>
</dbReference>
<accession>A0A2N2E9K8</accession>
<dbReference type="InterPro" id="IPR002942">
    <property type="entry name" value="S4_RNA-bd"/>
</dbReference>
<dbReference type="EMBL" id="PHAI01000002">
    <property type="protein sequence ID" value="PKM91443.1"/>
    <property type="molecule type" value="Genomic_DNA"/>
</dbReference>
<dbReference type="InterPro" id="IPR005709">
    <property type="entry name" value="Ribosomal_uS4_bac-type"/>
</dbReference>
<dbReference type="Gene3D" id="3.10.290.10">
    <property type="entry name" value="RNA-binding S4 domain"/>
    <property type="match status" value="1"/>
</dbReference>
<sequence length="211" mass="24486">MGKNLDPKCKQCRRIGEKLLLKGERCSSTKCAMVKRNYPPGFHGPKGKKRLSDYGLQLSEKQKAKKYYGLSEDQFKLAFDKIQKKGGDIGANFLKFLEMRLDNVIYRSGLAPSRSLARQLVNHGHFKINDRKVDIPSYQTKIGQKITVRKSSFDNRYFKILPEKLKNIVSEQKSWLNVDGKELSVKILHDPRHQDLPMNIKTYMIIEYYSK</sequence>
<comment type="similarity">
    <text evidence="1 7 8">Belongs to the universal ribosomal protein uS4 family.</text>
</comment>
<dbReference type="Proteomes" id="UP000233517">
    <property type="component" value="Unassembled WGS sequence"/>
</dbReference>
<evidence type="ECO:0000256" key="4">
    <source>
        <dbReference type="ARBA" id="ARBA00022980"/>
    </source>
</evidence>
<keyword evidence="2 7" id="KW-0699">rRNA-binding</keyword>
<keyword evidence="5 7" id="KW-0687">Ribonucleoprotein</keyword>
<dbReference type="SMART" id="SM01390">
    <property type="entry name" value="Ribosomal_S4"/>
    <property type="match status" value="1"/>
</dbReference>
<evidence type="ECO:0000313" key="11">
    <source>
        <dbReference type="EMBL" id="PKM91443.1"/>
    </source>
</evidence>
<dbReference type="PANTHER" id="PTHR11831">
    <property type="entry name" value="30S 40S RIBOSOMAL PROTEIN"/>
    <property type="match status" value="1"/>
</dbReference>
<dbReference type="CDD" id="cd00165">
    <property type="entry name" value="S4"/>
    <property type="match status" value="1"/>
</dbReference>
<dbReference type="GO" id="GO:0042274">
    <property type="term" value="P:ribosomal small subunit biogenesis"/>
    <property type="evidence" value="ECO:0007669"/>
    <property type="project" value="TreeGrafter"/>
</dbReference>
<comment type="function">
    <text evidence="7">One of the primary rRNA binding proteins, it binds directly to 16S rRNA where it nucleates assembly of the body of the 30S subunit.</text>
</comment>
<feature type="domain" description="Small ribosomal subunit protein uS4 N-terminal" evidence="10">
    <location>
        <begin position="3"/>
        <end position="98"/>
    </location>
</feature>
<dbReference type="AlphaFoldDB" id="A0A2N2E9K8"/>
<name>A0A2N2E9K8_9BACT</name>
<dbReference type="InterPro" id="IPR001912">
    <property type="entry name" value="Ribosomal_uS4_N"/>
</dbReference>
<gene>
    <name evidence="7" type="primary">rpsD</name>
    <name evidence="11" type="ORF">CVU82_02500</name>
</gene>
<comment type="function">
    <text evidence="7">With S5 and S12 plays an important role in translational accuracy.</text>
</comment>
<evidence type="ECO:0000256" key="6">
    <source>
        <dbReference type="ARBA" id="ARBA00035254"/>
    </source>
</evidence>
<keyword evidence="4 7" id="KW-0689">Ribosomal protein</keyword>
<feature type="domain" description="RNA-binding S4" evidence="9">
    <location>
        <begin position="99"/>
        <end position="169"/>
    </location>
</feature>
<evidence type="ECO:0000256" key="2">
    <source>
        <dbReference type="ARBA" id="ARBA00022730"/>
    </source>
</evidence>
<dbReference type="PROSITE" id="PS00632">
    <property type="entry name" value="RIBOSOMAL_S4"/>
    <property type="match status" value="1"/>
</dbReference>
<dbReference type="InterPro" id="IPR036986">
    <property type="entry name" value="S4_RNA-bd_sf"/>
</dbReference>
<dbReference type="GO" id="GO:0006412">
    <property type="term" value="P:translation"/>
    <property type="evidence" value="ECO:0007669"/>
    <property type="project" value="UniProtKB-UniRule"/>
</dbReference>
<dbReference type="PANTHER" id="PTHR11831:SF4">
    <property type="entry name" value="SMALL RIBOSOMAL SUBUNIT PROTEIN US4M"/>
    <property type="match status" value="1"/>
</dbReference>
<comment type="caution">
    <text evidence="11">The sequence shown here is derived from an EMBL/GenBank/DDBJ whole genome shotgun (WGS) entry which is preliminary data.</text>
</comment>
<dbReference type="Pfam" id="PF00163">
    <property type="entry name" value="Ribosomal_S4"/>
    <property type="match status" value="1"/>
</dbReference>
<dbReference type="HAMAP" id="MF_01306_B">
    <property type="entry name" value="Ribosomal_uS4_B"/>
    <property type="match status" value="1"/>
</dbReference>
<evidence type="ECO:0000259" key="10">
    <source>
        <dbReference type="SMART" id="SM01390"/>
    </source>
</evidence>
<evidence type="ECO:0000313" key="12">
    <source>
        <dbReference type="Proteomes" id="UP000233517"/>
    </source>
</evidence>
<reference evidence="11 12" key="1">
    <citation type="journal article" date="2017" name="ISME J.">
        <title>Potential for microbial H2 and metal transformations associated with novel bacteria and archaea in deep terrestrial subsurface sediments.</title>
        <authorList>
            <person name="Hernsdorf A.W."/>
            <person name="Amano Y."/>
            <person name="Miyakawa K."/>
            <person name="Ise K."/>
            <person name="Suzuki Y."/>
            <person name="Anantharaman K."/>
            <person name="Probst A."/>
            <person name="Burstein D."/>
            <person name="Thomas B.C."/>
            <person name="Banfield J.F."/>
        </authorList>
    </citation>
    <scope>NUCLEOTIDE SEQUENCE [LARGE SCALE GENOMIC DNA]</scope>
    <source>
        <strain evidence="11">HGW-Falkowbacteria-1</strain>
    </source>
</reference>
<evidence type="ECO:0000256" key="7">
    <source>
        <dbReference type="HAMAP-Rule" id="MF_01306"/>
    </source>
</evidence>
<dbReference type="NCBIfam" id="NF003717">
    <property type="entry name" value="PRK05327.1"/>
    <property type="match status" value="1"/>
</dbReference>